<gene>
    <name evidence="1" type="ORF">FHS27_005036</name>
</gene>
<dbReference type="EMBL" id="JACHXU010000021">
    <property type="protein sequence ID" value="MBB3209198.1"/>
    <property type="molecule type" value="Genomic_DNA"/>
</dbReference>
<reference evidence="1 2" key="1">
    <citation type="submission" date="2020-08" db="EMBL/GenBank/DDBJ databases">
        <title>Genomic Encyclopedia of Type Strains, Phase III (KMG-III): the genomes of soil and plant-associated and newly described type strains.</title>
        <authorList>
            <person name="Whitman W."/>
        </authorList>
    </citation>
    <scope>NUCLEOTIDE SEQUENCE [LARGE SCALE GENOMIC DNA]</scope>
    <source>
        <strain evidence="1 2">CECT 8075</strain>
    </source>
</reference>
<proteinExistence type="predicted"/>
<evidence type="ECO:0000313" key="1">
    <source>
        <dbReference type="EMBL" id="MBB3209198.1"/>
    </source>
</evidence>
<evidence type="ECO:0000313" key="2">
    <source>
        <dbReference type="Proteomes" id="UP000536179"/>
    </source>
</evidence>
<comment type="caution">
    <text evidence="1">The sequence shown here is derived from an EMBL/GenBank/DDBJ whole genome shotgun (WGS) entry which is preliminary data.</text>
</comment>
<sequence>MTRSRQTFTAQEKAADVQRYPVKQVRNRFRTLEMKMEDDRH</sequence>
<dbReference type="RefSeq" id="WP_261363954.1">
    <property type="nucleotide sequence ID" value="NZ_JACHXU010000021.1"/>
</dbReference>
<organism evidence="1 2">
    <name type="scientific">Aporhodopirellula rubra</name>
    <dbReference type="NCBI Taxonomy" id="980271"/>
    <lineage>
        <taxon>Bacteria</taxon>
        <taxon>Pseudomonadati</taxon>
        <taxon>Planctomycetota</taxon>
        <taxon>Planctomycetia</taxon>
        <taxon>Pirellulales</taxon>
        <taxon>Pirellulaceae</taxon>
        <taxon>Aporhodopirellula</taxon>
    </lineage>
</organism>
<protein>
    <submittedName>
        <fullName evidence="1">Uncharacterized protein</fullName>
    </submittedName>
</protein>
<accession>A0A7W5H881</accession>
<dbReference type="AlphaFoldDB" id="A0A7W5H881"/>
<name>A0A7W5H881_9BACT</name>
<dbReference type="Proteomes" id="UP000536179">
    <property type="component" value="Unassembled WGS sequence"/>
</dbReference>
<keyword evidence="2" id="KW-1185">Reference proteome</keyword>